<dbReference type="PROSITE" id="PS51257">
    <property type="entry name" value="PROKAR_LIPOPROTEIN"/>
    <property type="match status" value="1"/>
</dbReference>
<evidence type="ECO:0000313" key="1">
    <source>
        <dbReference type="EMBL" id="WOK08897.1"/>
    </source>
</evidence>
<proteinExistence type="predicted"/>
<dbReference type="Proteomes" id="UP001302349">
    <property type="component" value="Chromosome"/>
</dbReference>
<evidence type="ECO:0008006" key="3">
    <source>
        <dbReference type="Google" id="ProtNLM"/>
    </source>
</evidence>
<dbReference type="RefSeq" id="WP_317491528.1">
    <property type="nucleotide sequence ID" value="NZ_CP136051.1"/>
</dbReference>
<sequence>MPDLRQLKKFSLLPIIAFSLYGCGLPADLDGYNDVTWKSDANGCNGDRLAMTQVFVTQKDKIKGLDEPQILRLLGKPDKQELYIRSQKFFVYYMEPGPTCENSIEPPLLLTIRFNALGYTNEVFLENFTK</sequence>
<reference evidence="1 2" key="1">
    <citation type="journal article" date="2023" name="Microbiol. Resour. Announc.">
        <title>Complete Genome Sequence of Imperialibacter roseus strain P4T.</title>
        <authorList>
            <person name="Tizabi D.R."/>
            <person name="Bachvaroff T."/>
            <person name="Hill R.T."/>
        </authorList>
    </citation>
    <scope>NUCLEOTIDE SEQUENCE [LARGE SCALE GENOMIC DNA]</scope>
    <source>
        <strain evidence="1 2">P4T</strain>
    </source>
</reference>
<accession>A0ABZ0IV16</accession>
<name>A0ABZ0IV16_9BACT</name>
<keyword evidence="2" id="KW-1185">Reference proteome</keyword>
<dbReference type="EMBL" id="CP136051">
    <property type="protein sequence ID" value="WOK08897.1"/>
    <property type="molecule type" value="Genomic_DNA"/>
</dbReference>
<evidence type="ECO:0000313" key="2">
    <source>
        <dbReference type="Proteomes" id="UP001302349"/>
    </source>
</evidence>
<organism evidence="1 2">
    <name type="scientific">Imperialibacter roseus</name>
    <dbReference type="NCBI Taxonomy" id="1324217"/>
    <lineage>
        <taxon>Bacteria</taxon>
        <taxon>Pseudomonadati</taxon>
        <taxon>Bacteroidota</taxon>
        <taxon>Cytophagia</taxon>
        <taxon>Cytophagales</taxon>
        <taxon>Flammeovirgaceae</taxon>
        <taxon>Imperialibacter</taxon>
    </lineage>
</organism>
<gene>
    <name evidence="1" type="ORF">RT717_09640</name>
</gene>
<protein>
    <recommendedName>
        <fullName evidence="3">Lipoprotein</fullName>
    </recommendedName>
</protein>